<accession>A0ABS9BKT8</accession>
<comment type="caution">
    <text evidence="3">The sequence shown here is derived from an EMBL/GenBank/DDBJ whole genome shotgun (WGS) entry which is preliminary data.</text>
</comment>
<comment type="similarity">
    <text evidence="1">Belongs to the universal stress protein A family.</text>
</comment>
<dbReference type="PRINTS" id="PR01438">
    <property type="entry name" value="UNVRSLSTRESS"/>
</dbReference>
<organism evidence="3 4">
    <name type="scientific">Flavihumibacter fluminis</name>
    <dbReference type="NCBI Taxonomy" id="2909236"/>
    <lineage>
        <taxon>Bacteria</taxon>
        <taxon>Pseudomonadati</taxon>
        <taxon>Bacteroidota</taxon>
        <taxon>Chitinophagia</taxon>
        <taxon>Chitinophagales</taxon>
        <taxon>Chitinophagaceae</taxon>
        <taxon>Flavihumibacter</taxon>
    </lineage>
</organism>
<dbReference type="RefSeq" id="WP_234866578.1">
    <property type="nucleotide sequence ID" value="NZ_JAKEVY010000003.1"/>
</dbReference>
<dbReference type="SUPFAM" id="SSF52402">
    <property type="entry name" value="Adenine nucleotide alpha hydrolases-like"/>
    <property type="match status" value="1"/>
</dbReference>
<sequence>MANILVPFDFSPNAISALDQALYIAKDKGLTIEVLHILNFKAAHDYPNEWHIDPHHVDLGAIEAKLAELVAERSSACCGEAAPKVTTSVRESVMINGGIINHMLENKAELIVMGTHGASNAVERFWGSNTSTMINHSLFPILAVPRDWHPVKLEELLAAISLKEAKTCLPKLAEWANWFNVKAEVISLTSVPEADQDEMEAAVRAYPEITAHLVPKKDDLPMWKNLVNYTADRKKAALLMFVHERSVFDKLFNYSITSKVADGIHIPLLAIPTTKKS</sequence>
<evidence type="ECO:0000313" key="3">
    <source>
        <dbReference type="EMBL" id="MCF1715628.1"/>
    </source>
</evidence>
<evidence type="ECO:0000256" key="1">
    <source>
        <dbReference type="ARBA" id="ARBA00008791"/>
    </source>
</evidence>
<dbReference type="Pfam" id="PF00582">
    <property type="entry name" value="Usp"/>
    <property type="match status" value="1"/>
</dbReference>
<name>A0ABS9BKT8_9BACT</name>
<protein>
    <submittedName>
        <fullName evidence="3">Universal stress protein</fullName>
    </submittedName>
</protein>
<dbReference type="CDD" id="cd00293">
    <property type="entry name" value="USP-like"/>
    <property type="match status" value="1"/>
</dbReference>
<dbReference type="PANTHER" id="PTHR46268">
    <property type="entry name" value="STRESS RESPONSE PROTEIN NHAX"/>
    <property type="match status" value="1"/>
</dbReference>
<dbReference type="InterPro" id="IPR006016">
    <property type="entry name" value="UspA"/>
</dbReference>
<keyword evidence="4" id="KW-1185">Reference proteome</keyword>
<dbReference type="Gene3D" id="3.40.50.12370">
    <property type="match status" value="1"/>
</dbReference>
<evidence type="ECO:0000313" key="4">
    <source>
        <dbReference type="Proteomes" id="UP001200145"/>
    </source>
</evidence>
<dbReference type="Proteomes" id="UP001200145">
    <property type="component" value="Unassembled WGS sequence"/>
</dbReference>
<gene>
    <name evidence="3" type="ORF">L0U88_13405</name>
</gene>
<feature type="domain" description="UspA" evidence="2">
    <location>
        <begin position="3"/>
        <end position="145"/>
    </location>
</feature>
<dbReference type="PANTHER" id="PTHR46268:SF6">
    <property type="entry name" value="UNIVERSAL STRESS PROTEIN UP12"/>
    <property type="match status" value="1"/>
</dbReference>
<dbReference type="EMBL" id="JAKEVY010000003">
    <property type="protein sequence ID" value="MCF1715628.1"/>
    <property type="molecule type" value="Genomic_DNA"/>
</dbReference>
<reference evidence="3 4" key="1">
    <citation type="submission" date="2022-01" db="EMBL/GenBank/DDBJ databases">
        <title>Flavihumibacter sp. nov., isolated from sediment of a river.</title>
        <authorList>
            <person name="Liu H."/>
        </authorList>
    </citation>
    <scope>NUCLEOTIDE SEQUENCE [LARGE SCALE GENOMIC DNA]</scope>
    <source>
        <strain evidence="3 4">RY-1</strain>
    </source>
</reference>
<evidence type="ECO:0000259" key="2">
    <source>
        <dbReference type="Pfam" id="PF00582"/>
    </source>
</evidence>
<proteinExistence type="inferred from homology"/>
<dbReference type="InterPro" id="IPR006015">
    <property type="entry name" value="Universal_stress_UspA"/>
</dbReference>